<evidence type="ECO:0000313" key="3">
    <source>
        <dbReference type="Proteomes" id="UP001304071"/>
    </source>
</evidence>
<dbReference type="PANTHER" id="PTHR37530">
    <property type="entry name" value="OUTER MEMBRANE PROTEIN SLP"/>
    <property type="match status" value="1"/>
</dbReference>
<name>A0ABZ0Q9U7_9VIBR</name>
<dbReference type="PIRSF" id="PIRSF004982">
    <property type="entry name" value="SlP"/>
    <property type="match status" value="1"/>
</dbReference>
<feature type="signal peptide" evidence="1">
    <location>
        <begin position="1"/>
        <end position="20"/>
    </location>
</feature>
<proteinExistence type="predicted"/>
<dbReference type="Proteomes" id="UP001304071">
    <property type="component" value="Chromosome 1"/>
</dbReference>
<dbReference type="InterPro" id="IPR004658">
    <property type="entry name" value="OMP_Slp"/>
</dbReference>
<reference evidence="2 3" key="1">
    <citation type="submission" date="2023-11" db="EMBL/GenBank/DDBJ databases">
        <title>Plant-associative lifestyle of Vibrio porteresiae and its evolutionary dynamics.</title>
        <authorList>
            <person name="Rameshkumar N."/>
            <person name="Kirti K."/>
        </authorList>
    </citation>
    <scope>NUCLEOTIDE SEQUENCE [LARGE SCALE GENOMIC DNA]</scope>
    <source>
        <strain evidence="2 3">MSSRF30</strain>
    </source>
</reference>
<dbReference type="PROSITE" id="PS51257">
    <property type="entry name" value="PROKAR_LIPOPROTEIN"/>
    <property type="match status" value="1"/>
</dbReference>
<gene>
    <name evidence="2" type="ORF">R8Z52_14015</name>
</gene>
<sequence length="183" mass="20275">MMRWRSLLSLFPIVLLTACASLPPELASSDTAVITDYSTWTETKPSADSEVRLGGVIAGISNQANSTRLEIVNLPIDKAGRPDISQEPQGRFVAYVKGFLDPVTYAPGRLVTLVGKTAASEQGKVGDYAYTFPTMKASGYHLWKVEQRVIMDDVGPYFYPCRGFYCRHFEKDSNEGRVIQTVK</sequence>
<protein>
    <submittedName>
        <fullName evidence="2">Slp family lipoprotein</fullName>
    </submittedName>
</protein>
<feature type="chain" id="PRO_5045388015" evidence="1">
    <location>
        <begin position="21"/>
        <end position="183"/>
    </location>
</feature>
<keyword evidence="1" id="KW-0732">Signal</keyword>
<accession>A0ABZ0Q9U7</accession>
<dbReference type="NCBIfam" id="TIGR00752">
    <property type="entry name" value="slp"/>
    <property type="match status" value="1"/>
</dbReference>
<evidence type="ECO:0000313" key="2">
    <source>
        <dbReference type="EMBL" id="WPC73224.1"/>
    </source>
</evidence>
<dbReference type="Pfam" id="PF03843">
    <property type="entry name" value="Slp"/>
    <property type="match status" value="1"/>
</dbReference>
<keyword evidence="3" id="KW-1185">Reference proteome</keyword>
<evidence type="ECO:0000256" key="1">
    <source>
        <dbReference type="SAM" id="SignalP"/>
    </source>
</evidence>
<organism evidence="2 3">
    <name type="scientific">Vibrio porteresiae DSM 19223</name>
    <dbReference type="NCBI Taxonomy" id="1123496"/>
    <lineage>
        <taxon>Bacteria</taxon>
        <taxon>Pseudomonadati</taxon>
        <taxon>Pseudomonadota</taxon>
        <taxon>Gammaproteobacteria</taxon>
        <taxon>Vibrionales</taxon>
        <taxon>Vibrionaceae</taxon>
        <taxon>Vibrio</taxon>
    </lineage>
</organism>
<dbReference type="EMBL" id="CP138203">
    <property type="protein sequence ID" value="WPC73224.1"/>
    <property type="molecule type" value="Genomic_DNA"/>
</dbReference>
<dbReference type="PANTHER" id="PTHR37530:SF1">
    <property type="entry name" value="OUTER MEMBRANE PROTEIN SLP"/>
    <property type="match status" value="1"/>
</dbReference>
<keyword evidence="2" id="KW-0449">Lipoprotein</keyword>